<dbReference type="PANTHER" id="PTHR38795:SF1">
    <property type="entry name" value="DUF6604 DOMAIN-CONTAINING PROTEIN"/>
    <property type="match status" value="1"/>
</dbReference>
<proteinExistence type="predicted"/>
<accession>A0A8H6MTN0</accession>
<reference evidence="2" key="1">
    <citation type="journal article" date="2020" name="Phytopathology">
        <title>Genome Sequence Resources of Colletotrichum truncatum, C. plurivorum, C. musicola, and C. sojae: Four Species Pathogenic to Soybean (Glycine max).</title>
        <authorList>
            <person name="Rogerio F."/>
            <person name="Boufleur T.R."/>
            <person name="Ciampi-Guillardi M."/>
            <person name="Sukno S.A."/>
            <person name="Thon M.R."/>
            <person name="Massola Junior N.S."/>
            <person name="Baroncelli R."/>
        </authorList>
    </citation>
    <scope>NUCLEOTIDE SEQUENCE</scope>
    <source>
        <strain evidence="2">LFN0074</strain>
    </source>
</reference>
<name>A0A8H6MTN0_9PEZI</name>
<comment type="caution">
    <text evidence="2">The sequence shown here is derived from an EMBL/GenBank/DDBJ whole genome shotgun (WGS) entry which is preliminary data.</text>
</comment>
<dbReference type="EMBL" id="WIGM01000956">
    <property type="protein sequence ID" value="KAF6807888.1"/>
    <property type="molecule type" value="Genomic_DNA"/>
</dbReference>
<feature type="region of interest" description="Disordered" evidence="1">
    <location>
        <begin position="304"/>
        <end position="327"/>
    </location>
</feature>
<sequence length="327" mass="36809">MADGRTLKGYVDAQKGYINPDGQTRLQKIIDLLETPVAALHPAVAGTAVFRMLYNTQSLTVNVENASWRLISAAHLYNWFRVLDNGFPRWPDMEKMIDLQQVEIFAASERPKTGEKCCKRFWMARGLKLEDIHEHSTTDTLEEAASKRSVPLIQFYKIGKRNPLTLARSRELLELYKKKRNTPGWRRELLLAPFLENLDETYEDKTRPWSLPWEVVKTAISKKRGTPGVQLGAGCPSLIPYLELVERAIQISIAAQGHYLGQPVQKDTSQPPHYCPSTLHDFAMDEERPMLPGEGMSAGWARGSISGALDSPDIQKPAIWPDATGAK</sequence>
<dbReference type="AlphaFoldDB" id="A0A8H6MTN0"/>
<dbReference type="Proteomes" id="UP000639643">
    <property type="component" value="Unassembled WGS sequence"/>
</dbReference>
<protein>
    <submittedName>
        <fullName evidence="2">Uncharacterized protein</fullName>
    </submittedName>
</protein>
<dbReference type="OrthoDB" id="4822456at2759"/>
<dbReference type="PANTHER" id="PTHR38795">
    <property type="entry name" value="DUF6604 DOMAIN-CONTAINING PROTEIN"/>
    <property type="match status" value="1"/>
</dbReference>
<evidence type="ECO:0000313" key="3">
    <source>
        <dbReference type="Proteomes" id="UP000639643"/>
    </source>
</evidence>
<evidence type="ECO:0000256" key="1">
    <source>
        <dbReference type="SAM" id="MobiDB-lite"/>
    </source>
</evidence>
<organism evidence="2 3">
    <name type="scientific">Colletotrichum musicola</name>
    <dbReference type="NCBI Taxonomy" id="2175873"/>
    <lineage>
        <taxon>Eukaryota</taxon>
        <taxon>Fungi</taxon>
        <taxon>Dikarya</taxon>
        <taxon>Ascomycota</taxon>
        <taxon>Pezizomycotina</taxon>
        <taxon>Sordariomycetes</taxon>
        <taxon>Hypocreomycetidae</taxon>
        <taxon>Glomerellales</taxon>
        <taxon>Glomerellaceae</taxon>
        <taxon>Colletotrichum</taxon>
        <taxon>Colletotrichum orchidearum species complex</taxon>
    </lineage>
</organism>
<gene>
    <name evidence="2" type="ORF">CMUS01_14018</name>
</gene>
<evidence type="ECO:0000313" key="2">
    <source>
        <dbReference type="EMBL" id="KAF6807888.1"/>
    </source>
</evidence>
<keyword evidence="3" id="KW-1185">Reference proteome</keyword>